<dbReference type="AlphaFoldDB" id="A0A0A9FSE2"/>
<sequence>MKSFWTVCCWLNELVCKILHIYCCYVLLNDLNMLEFGD</sequence>
<reference evidence="1" key="2">
    <citation type="journal article" date="2015" name="Data Brief">
        <title>Shoot transcriptome of the giant reed, Arundo donax.</title>
        <authorList>
            <person name="Barrero R.A."/>
            <person name="Guerrero F.D."/>
            <person name="Moolhuijzen P."/>
            <person name="Goolsby J.A."/>
            <person name="Tidwell J."/>
            <person name="Bellgard S.E."/>
            <person name="Bellgard M.I."/>
        </authorList>
    </citation>
    <scope>NUCLEOTIDE SEQUENCE</scope>
    <source>
        <tissue evidence="1">Shoot tissue taken approximately 20 cm above the soil surface</tissue>
    </source>
</reference>
<organism evidence="1">
    <name type="scientific">Arundo donax</name>
    <name type="common">Giant reed</name>
    <name type="synonym">Donax arundinaceus</name>
    <dbReference type="NCBI Taxonomy" id="35708"/>
    <lineage>
        <taxon>Eukaryota</taxon>
        <taxon>Viridiplantae</taxon>
        <taxon>Streptophyta</taxon>
        <taxon>Embryophyta</taxon>
        <taxon>Tracheophyta</taxon>
        <taxon>Spermatophyta</taxon>
        <taxon>Magnoliopsida</taxon>
        <taxon>Liliopsida</taxon>
        <taxon>Poales</taxon>
        <taxon>Poaceae</taxon>
        <taxon>PACMAD clade</taxon>
        <taxon>Arundinoideae</taxon>
        <taxon>Arundineae</taxon>
        <taxon>Arundo</taxon>
    </lineage>
</organism>
<reference evidence="1" key="1">
    <citation type="submission" date="2014-09" db="EMBL/GenBank/DDBJ databases">
        <authorList>
            <person name="Magalhaes I.L.F."/>
            <person name="Oliveira U."/>
            <person name="Santos F.R."/>
            <person name="Vidigal T.H.D.A."/>
            <person name="Brescovit A.D."/>
            <person name="Santos A.J."/>
        </authorList>
    </citation>
    <scope>NUCLEOTIDE SEQUENCE</scope>
    <source>
        <tissue evidence="1">Shoot tissue taken approximately 20 cm above the soil surface</tissue>
    </source>
</reference>
<name>A0A0A9FSE2_ARUDO</name>
<proteinExistence type="predicted"/>
<evidence type="ECO:0000313" key="1">
    <source>
        <dbReference type="EMBL" id="JAE15790.1"/>
    </source>
</evidence>
<dbReference type="EMBL" id="GBRH01182106">
    <property type="protein sequence ID" value="JAE15790.1"/>
    <property type="molecule type" value="Transcribed_RNA"/>
</dbReference>
<accession>A0A0A9FSE2</accession>
<protein>
    <submittedName>
        <fullName evidence="1">Uncharacterized protein</fullName>
    </submittedName>
</protein>